<dbReference type="InterPro" id="IPR001789">
    <property type="entry name" value="Sig_transdc_resp-reg_receiver"/>
</dbReference>
<organism evidence="4 5">
    <name type="scientific">Zeimonas arvi</name>
    <dbReference type="NCBI Taxonomy" id="2498847"/>
    <lineage>
        <taxon>Bacteria</taxon>
        <taxon>Pseudomonadati</taxon>
        <taxon>Pseudomonadota</taxon>
        <taxon>Betaproteobacteria</taxon>
        <taxon>Burkholderiales</taxon>
        <taxon>Burkholderiaceae</taxon>
        <taxon>Zeimonas</taxon>
    </lineage>
</organism>
<dbReference type="Proteomes" id="UP000321548">
    <property type="component" value="Unassembled WGS sequence"/>
</dbReference>
<dbReference type="SMART" id="SM00448">
    <property type="entry name" value="REC"/>
    <property type="match status" value="1"/>
</dbReference>
<dbReference type="Gene3D" id="3.20.20.450">
    <property type="entry name" value="EAL domain"/>
    <property type="match status" value="1"/>
</dbReference>
<evidence type="ECO:0000259" key="2">
    <source>
        <dbReference type="PROSITE" id="PS50110"/>
    </source>
</evidence>
<dbReference type="PROSITE" id="PS50110">
    <property type="entry name" value="RESPONSE_REGULATORY"/>
    <property type="match status" value="1"/>
</dbReference>
<dbReference type="OrthoDB" id="9813903at2"/>
<dbReference type="SUPFAM" id="SSF141868">
    <property type="entry name" value="EAL domain-like"/>
    <property type="match status" value="1"/>
</dbReference>
<feature type="domain" description="EAL" evidence="3">
    <location>
        <begin position="145"/>
        <end position="397"/>
    </location>
</feature>
<comment type="caution">
    <text evidence="4">The sequence shown here is derived from an EMBL/GenBank/DDBJ whole genome shotgun (WGS) entry which is preliminary data.</text>
</comment>
<feature type="domain" description="Response regulatory" evidence="2">
    <location>
        <begin position="8"/>
        <end position="127"/>
    </location>
</feature>
<proteinExistence type="predicted"/>
<name>A0A5C8P4X2_9BURK</name>
<reference evidence="4 5" key="1">
    <citation type="submission" date="2019-06" db="EMBL/GenBank/DDBJ databases">
        <title>Quisquiliibacterium sp. nov., isolated from a maize field.</title>
        <authorList>
            <person name="Lin S.-Y."/>
            <person name="Tsai C.-F."/>
            <person name="Young C.-C."/>
        </authorList>
    </citation>
    <scope>NUCLEOTIDE SEQUENCE [LARGE SCALE GENOMIC DNA]</scope>
    <source>
        <strain evidence="4 5">CC-CFT501</strain>
    </source>
</reference>
<dbReference type="Pfam" id="PF00563">
    <property type="entry name" value="EAL"/>
    <property type="match status" value="1"/>
</dbReference>
<dbReference type="EMBL" id="VDUY01000001">
    <property type="protein sequence ID" value="TXL68731.1"/>
    <property type="molecule type" value="Genomic_DNA"/>
</dbReference>
<accession>A0A5C8P4X2</accession>
<dbReference type="AlphaFoldDB" id="A0A5C8P4X2"/>
<sequence length="406" mass="44088">MPMTPPGRLLILDDDPAVGLTIGLIAKREGFDYRTTVMAAEFFAEFERWQPTHIALDLVMPEVDGIEILRRLGAIECSAAIIITSGAGSRVLEAARRSASEHGLNIAGVAAKPFNSASLRALLEIGAPADSARVGRKRGAPQSDLDVSEGALRAALSRREFQVFYQPRIDCATQVVSGFEALVRWRHPEHGIVSPDRFIGPCEQLGLIDSLTEQVFDEGLRWLSHNLPASDTRLSLNLSACSLDDDGLADRMEQWCRKAGIAPRRIIVELTETAAMNDPSAALDLLTRLRLKGFHLSIDDFGVGHSSLVQLARLPFSELKIDRTFVAGAIESSESQTICRAVIGLGHGLGLTVTAEGVENEAVLAFLAAAGCDSAQGYLFARPMSGDDTIRWLERHTQPDRTARAR</sequence>
<dbReference type="InterPro" id="IPR001633">
    <property type="entry name" value="EAL_dom"/>
</dbReference>
<protein>
    <submittedName>
        <fullName evidence="4">EAL domain-containing response regulator</fullName>
    </submittedName>
</protein>
<keyword evidence="5" id="KW-1185">Reference proteome</keyword>
<dbReference type="SMART" id="SM00052">
    <property type="entry name" value="EAL"/>
    <property type="match status" value="1"/>
</dbReference>
<evidence type="ECO:0000313" key="4">
    <source>
        <dbReference type="EMBL" id="TXL68731.1"/>
    </source>
</evidence>
<evidence type="ECO:0000259" key="3">
    <source>
        <dbReference type="PROSITE" id="PS50883"/>
    </source>
</evidence>
<dbReference type="PANTHER" id="PTHR33121">
    <property type="entry name" value="CYCLIC DI-GMP PHOSPHODIESTERASE PDEF"/>
    <property type="match status" value="1"/>
</dbReference>
<evidence type="ECO:0000313" key="5">
    <source>
        <dbReference type="Proteomes" id="UP000321548"/>
    </source>
</evidence>
<feature type="modified residue" description="4-aspartylphosphate" evidence="1">
    <location>
        <position position="57"/>
    </location>
</feature>
<dbReference type="InterPro" id="IPR050706">
    <property type="entry name" value="Cyclic-di-GMP_PDE-like"/>
</dbReference>
<dbReference type="InterPro" id="IPR011006">
    <property type="entry name" value="CheY-like_superfamily"/>
</dbReference>
<gene>
    <name evidence="4" type="ORF">FHP08_03370</name>
</gene>
<dbReference type="RefSeq" id="WP_147702867.1">
    <property type="nucleotide sequence ID" value="NZ_VDUY01000001.1"/>
</dbReference>
<dbReference type="CDD" id="cd01948">
    <property type="entry name" value="EAL"/>
    <property type="match status" value="1"/>
</dbReference>
<dbReference type="PANTHER" id="PTHR33121:SF71">
    <property type="entry name" value="OXYGEN SENSOR PROTEIN DOSP"/>
    <property type="match status" value="1"/>
</dbReference>
<keyword evidence="1" id="KW-0597">Phosphoprotein</keyword>
<dbReference type="GO" id="GO:0000160">
    <property type="term" value="P:phosphorelay signal transduction system"/>
    <property type="evidence" value="ECO:0007669"/>
    <property type="project" value="InterPro"/>
</dbReference>
<dbReference type="GO" id="GO:0071111">
    <property type="term" value="F:cyclic-guanylate-specific phosphodiesterase activity"/>
    <property type="evidence" value="ECO:0007669"/>
    <property type="project" value="InterPro"/>
</dbReference>
<evidence type="ECO:0000256" key="1">
    <source>
        <dbReference type="PROSITE-ProRule" id="PRU00169"/>
    </source>
</evidence>
<dbReference type="Gene3D" id="3.40.50.2300">
    <property type="match status" value="1"/>
</dbReference>
<dbReference type="Pfam" id="PF00072">
    <property type="entry name" value="Response_reg"/>
    <property type="match status" value="1"/>
</dbReference>
<dbReference type="PROSITE" id="PS50883">
    <property type="entry name" value="EAL"/>
    <property type="match status" value="1"/>
</dbReference>
<dbReference type="SUPFAM" id="SSF52172">
    <property type="entry name" value="CheY-like"/>
    <property type="match status" value="1"/>
</dbReference>
<dbReference type="InterPro" id="IPR035919">
    <property type="entry name" value="EAL_sf"/>
</dbReference>